<reference evidence="7 8" key="1">
    <citation type="journal article" date="2016" name="Nat. Commun.">
        <title>Thousands of microbial genomes shed light on interconnected biogeochemical processes in an aquifer system.</title>
        <authorList>
            <person name="Anantharaman K."/>
            <person name="Brown C.T."/>
            <person name="Hug L.A."/>
            <person name="Sharon I."/>
            <person name="Castelle C.J."/>
            <person name="Probst A.J."/>
            <person name="Thomas B.C."/>
            <person name="Singh A."/>
            <person name="Wilkins M.J."/>
            <person name="Karaoz U."/>
            <person name="Brodie E.L."/>
            <person name="Williams K.H."/>
            <person name="Hubbard S.S."/>
            <person name="Banfield J.F."/>
        </authorList>
    </citation>
    <scope>NUCLEOTIDE SEQUENCE [LARGE SCALE GENOMIC DNA]</scope>
</reference>
<evidence type="ECO:0000256" key="3">
    <source>
        <dbReference type="ARBA" id="ARBA00022845"/>
    </source>
</evidence>
<keyword evidence="2" id="KW-0678">Repressor</keyword>
<dbReference type="CDD" id="cd00403">
    <property type="entry name" value="Ribosomal_L1"/>
    <property type="match status" value="1"/>
</dbReference>
<keyword evidence="4 6" id="KW-0689">Ribosomal protein</keyword>
<evidence type="ECO:0000256" key="5">
    <source>
        <dbReference type="ARBA" id="ARBA00023274"/>
    </source>
</evidence>
<dbReference type="Pfam" id="PF00687">
    <property type="entry name" value="Ribosomal_L1"/>
    <property type="match status" value="1"/>
</dbReference>
<evidence type="ECO:0000313" key="8">
    <source>
        <dbReference type="Proteomes" id="UP000177141"/>
    </source>
</evidence>
<dbReference type="EMBL" id="MGAL01000005">
    <property type="protein sequence ID" value="OGK49156.1"/>
    <property type="molecule type" value="Genomic_DNA"/>
</dbReference>
<dbReference type="InterPro" id="IPR016095">
    <property type="entry name" value="Ribosomal_uL1_3-a/b-sand"/>
</dbReference>
<evidence type="ECO:0000256" key="2">
    <source>
        <dbReference type="ARBA" id="ARBA00022491"/>
    </source>
</evidence>
<dbReference type="GO" id="GO:0006417">
    <property type="term" value="P:regulation of translation"/>
    <property type="evidence" value="ECO:0007669"/>
    <property type="project" value="UniProtKB-KW"/>
</dbReference>
<keyword evidence="5 6" id="KW-0687">Ribonucleoprotein</keyword>
<dbReference type="AlphaFoldDB" id="A0A1F7J0L0"/>
<dbReference type="Gene3D" id="3.40.50.790">
    <property type="match status" value="1"/>
</dbReference>
<dbReference type="Proteomes" id="UP000177141">
    <property type="component" value="Unassembled WGS sequence"/>
</dbReference>
<dbReference type="GO" id="GO:0003735">
    <property type="term" value="F:structural constituent of ribosome"/>
    <property type="evidence" value="ECO:0007669"/>
    <property type="project" value="InterPro"/>
</dbReference>
<keyword evidence="3" id="KW-0810">Translation regulation</keyword>
<evidence type="ECO:0000256" key="1">
    <source>
        <dbReference type="ARBA" id="ARBA00010531"/>
    </source>
</evidence>
<name>A0A1F7J0L0_9BACT</name>
<dbReference type="GO" id="GO:0006412">
    <property type="term" value="P:translation"/>
    <property type="evidence" value="ECO:0007669"/>
    <property type="project" value="InterPro"/>
</dbReference>
<dbReference type="GO" id="GO:0003723">
    <property type="term" value="F:RNA binding"/>
    <property type="evidence" value="ECO:0007669"/>
    <property type="project" value="InterPro"/>
</dbReference>
<evidence type="ECO:0000256" key="6">
    <source>
        <dbReference type="RuleBase" id="RU000659"/>
    </source>
</evidence>
<dbReference type="InterPro" id="IPR023673">
    <property type="entry name" value="Ribosomal_uL1_CS"/>
</dbReference>
<comment type="similarity">
    <text evidence="1 6">Belongs to the universal ribosomal protein uL1 family.</text>
</comment>
<organism evidence="7 8">
    <name type="scientific">Candidatus Roizmanbacteria bacterium RIFCSPLOWO2_01_FULL_38_12</name>
    <dbReference type="NCBI Taxonomy" id="1802061"/>
    <lineage>
        <taxon>Bacteria</taxon>
        <taxon>Candidatus Roizmaniibacteriota</taxon>
    </lineage>
</organism>
<evidence type="ECO:0000256" key="4">
    <source>
        <dbReference type="ARBA" id="ARBA00022980"/>
    </source>
</evidence>
<evidence type="ECO:0000313" key="7">
    <source>
        <dbReference type="EMBL" id="OGK49156.1"/>
    </source>
</evidence>
<sequence length="269" mass="30206">MGKIRTRFIGIEEVEEKQKKKQKARAQEKKIEKKKSSVVIPAKAGIQENELASAKSTAVKEKVKKTKKATVAKQRARGKKYQNASKNIDRTKQYEIKEAVDLLKKISFANFDESIELHLNVFEGNLKGEVNLPYSTGKILRIAIVDDKLLEKIEKGILEFDILLAHPSFMPKIARYARILGPRGLMPNPKNGTLTAKPEETAKKFQSGSLRWKTETKAPLVHQMIGKKSHDTKNLSENAAAFIKSVGVKNIKSAFIKTTMSPAIRLKIE</sequence>
<dbReference type="PANTHER" id="PTHR36427:SF3">
    <property type="entry name" value="LARGE RIBOSOMAL SUBUNIT PROTEIN UL1M"/>
    <property type="match status" value="1"/>
</dbReference>
<dbReference type="PROSITE" id="PS01199">
    <property type="entry name" value="RIBOSOMAL_L1"/>
    <property type="match status" value="1"/>
</dbReference>
<gene>
    <name evidence="7" type="ORF">A3A93_00115</name>
</gene>
<dbReference type="GO" id="GO:0015934">
    <property type="term" value="C:large ribosomal subunit"/>
    <property type="evidence" value="ECO:0007669"/>
    <property type="project" value="InterPro"/>
</dbReference>
<comment type="caution">
    <text evidence="7">The sequence shown here is derived from an EMBL/GenBank/DDBJ whole genome shotgun (WGS) entry which is preliminary data.</text>
</comment>
<dbReference type="Gene3D" id="6.10.20.140">
    <property type="entry name" value="50S ribosomal protein L1, Chain A, Domain 1"/>
    <property type="match status" value="1"/>
</dbReference>
<dbReference type="SUPFAM" id="SSF56808">
    <property type="entry name" value="Ribosomal protein L1"/>
    <property type="match status" value="1"/>
</dbReference>
<dbReference type="Gene3D" id="3.30.190.20">
    <property type="match status" value="1"/>
</dbReference>
<protein>
    <recommendedName>
        <fullName evidence="6">Ribosomal protein</fullName>
    </recommendedName>
</protein>
<dbReference type="InterPro" id="IPR023674">
    <property type="entry name" value="Ribosomal_uL1-like"/>
</dbReference>
<accession>A0A1F7J0L0</accession>
<dbReference type="STRING" id="1802061.A3A93_00115"/>
<proteinExistence type="inferred from homology"/>
<dbReference type="PANTHER" id="PTHR36427">
    <property type="entry name" value="54S RIBOSOMAL PROTEIN L1, MITOCHONDRIAL"/>
    <property type="match status" value="1"/>
</dbReference>
<dbReference type="InterPro" id="IPR028364">
    <property type="entry name" value="Ribosomal_uL1/biogenesis"/>
</dbReference>